<dbReference type="KEGG" id="paro:CUV01_14980"/>
<dbReference type="Proteomes" id="UP000233742">
    <property type="component" value="Chromosome"/>
</dbReference>
<dbReference type="AlphaFoldDB" id="A0A2K9EX01"/>
<evidence type="ECO:0000313" key="2">
    <source>
        <dbReference type="Proteomes" id="UP000233742"/>
    </source>
</evidence>
<evidence type="ECO:0000313" key="1">
    <source>
        <dbReference type="EMBL" id="AUH35486.1"/>
    </source>
</evidence>
<keyword evidence="2" id="KW-1185">Reference proteome</keyword>
<proteinExistence type="predicted"/>
<protein>
    <submittedName>
        <fullName evidence="1">DUF1127 domain-containing protein</fullName>
    </submittedName>
</protein>
<sequence length="61" mass="6865">MTQVLTAPFRALFNGLIALAEAGPRMKQVRKLNALSDEELAARGTTRVEEVRRIFGDQMYI</sequence>
<dbReference type="OrthoDB" id="7867799at2"/>
<name>A0A2K9EX01_9RHOB</name>
<dbReference type="EMBL" id="CP025408">
    <property type="protein sequence ID" value="AUH35486.1"/>
    <property type="molecule type" value="Genomic_DNA"/>
</dbReference>
<accession>A0A2K9EX01</accession>
<gene>
    <name evidence="1" type="ORF">CUV01_14980</name>
</gene>
<organism evidence="1 2">
    <name type="scientific">Paracoccus tegillarcae</name>
    <dbReference type="NCBI Taxonomy" id="1529068"/>
    <lineage>
        <taxon>Bacteria</taxon>
        <taxon>Pseudomonadati</taxon>
        <taxon>Pseudomonadota</taxon>
        <taxon>Alphaproteobacteria</taxon>
        <taxon>Rhodobacterales</taxon>
        <taxon>Paracoccaceae</taxon>
        <taxon>Paracoccus</taxon>
    </lineage>
</organism>
<reference evidence="1 2" key="1">
    <citation type="submission" date="2017-12" db="EMBL/GenBank/DDBJ databases">
        <authorList>
            <person name="Hurst M.R.H."/>
        </authorList>
    </citation>
    <scope>NUCLEOTIDE SEQUENCE [LARGE SCALE GENOMIC DNA]</scope>
    <source>
        <strain evidence="1 2">BM15</strain>
    </source>
</reference>